<dbReference type="InterPro" id="IPR005761">
    <property type="entry name" value="UDP-N-AcMur-Glu-dNH2Pim_ligase"/>
</dbReference>
<evidence type="ECO:0000259" key="4">
    <source>
        <dbReference type="Pfam" id="PF08245"/>
    </source>
</evidence>
<dbReference type="InterPro" id="IPR036565">
    <property type="entry name" value="Mur-like_cat_sf"/>
</dbReference>
<comment type="similarity">
    <text evidence="1">Belongs to the MurCDEF family. MurE subfamily.</text>
</comment>
<evidence type="ECO:0000259" key="3">
    <source>
        <dbReference type="Pfam" id="PF02875"/>
    </source>
</evidence>
<dbReference type="InterPro" id="IPR035911">
    <property type="entry name" value="MurE/MurF_N"/>
</dbReference>
<dbReference type="SUPFAM" id="SSF53623">
    <property type="entry name" value="MurD-like peptide ligases, catalytic domain"/>
    <property type="match status" value="1"/>
</dbReference>
<feature type="domain" description="Mur ligase C-terminal" evidence="3">
    <location>
        <begin position="361"/>
        <end position="488"/>
    </location>
</feature>
<organism evidence="5">
    <name type="scientific">hydrothermal vent metagenome</name>
    <dbReference type="NCBI Taxonomy" id="652676"/>
    <lineage>
        <taxon>unclassified sequences</taxon>
        <taxon>metagenomes</taxon>
        <taxon>ecological metagenomes</taxon>
    </lineage>
</organism>
<dbReference type="InterPro" id="IPR004101">
    <property type="entry name" value="Mur_ligase_C"/>
</dbReference>
<dbReference type="NCBIfam" id="NF001126">
    <property type="entry name" value="PRK00139.1-4"/>
    <property type="match status" value="1"/>
</dbReference>
<evidence type="ECO:0000256" key="1">
    <source>
        <dbReference type="ARBA" id="ARBA00005898"/>
    </source>
</evidence>
<dbReference type="AlphaFoldDB" id="A0A3B0YV54"/>
<feature type="domain" description="Mur ligase N-terminal catalytic" evidence="2">
    <location>
        <begin position="31"/>
        <end position="115"/>
    </location>
</feature>
<gene>
    <name evidence="5" type="ORF">MNBD_GAMMA12-1736</name>
</gene>
<proteinExistence type="inferred from homology"/>
<dbReference type="Pfam" id="PF01225">
    <property type="entry name" value="Mur_ligase"/>
    <property type="match status" value="1"/>
</dbReference>
<dbReference type="Gene3D" id="3.40.1390.10">
    <property type="entry name" value="MurE/MurF, N-terminal domain"/>
    <property type="match status" value="1"/>
</dbReference>
<dbReference type="InterPro" id="IPR013221">
    <property type="entry name" value="Mur_ligase_cen"/>
</dbReference>
<dbReference type="Pfam" id="PF08245">
    <property type="entry name" value="Mur_ligase_M"/>
    <property type="match status" value="1"/>
</dbReference>
<name>A0A3B0YV54_9ZZZZ</name>
<dbReference type="Pfam" id="PF02875">
    <property type="entry name" value="Mur_ligase_C"/>
    <property type="match status" value="1"/>
</dbReference>
<reference evidence="5" key="1">
    <citation type="submission" date="2018-06" db="EMBL/GenBank/DDBJ databases">
        <authorList>
            <person name="Zhirakovskaya E."/>
        </authorList>
    </citation>
    <scope>NUCLEOTIDE SEQUENCE</scope>
</reference>
<dbReference type="GO" id="GO:0005737">
    <property type="term" value="C:cytoplasm"/>
    <property type="evidence" value="ECO:0007669"/>
    <property type="project" value="InterPro"/>
</dbReference>
<keyword evidence="5" id="KW-0436">Ligase</keyword>
<dbReference type="NCBIfam" id="TIGR01085">
    <property type="entry name" value="murE"/>
    <property type="match status" value="1"/>
</dbReference>
<dbReference type="PANTHER" id="PTHR23135">
    <property type="entry name" value="MUR LIGASE FAMILY MEMBER"/>
    <property type="match status" value="1"/>
</dbReference>
<feature type="domain" description="Mur ligase central" evidence="4">
    <location>
        <begin position="127"/>
        <end position="338"/>
    </location>
</feature>
<evidence type="ECO:0000313" key="5">
    <source>
        <dbReference type="EMBL" id="VAW72346.1"/>
    </source>
</evidence>
<protein>
    <submittedName>
        <fullName evidence="5">UDP-N-acetylmuramoylalanyl-D-glutamate--2,6-diaminopimelate ligase</fullName>
        <ecNumber evidence="5">6.3.2.13</ecNumber>
    </submittedName>
</protein>
<dbReference type="EC" id="6.3.2.13" evidence="5"/>
<dbReference type="SUPFAM" id="SSF53244">
    <property type="entry name" value="MurD-like peptide ligases, peptide-binding domain"/>
    <property type="match status" value="1"/>
</dbReference>
<dbReference type="NCBIfam" id="NF001124">
    <property type="entry name" value="PRK00139.1-2"/>
    <property type="match status" value="1"/>
</dbReference>
<dbReference type="SUPFAM" id="SSF63418">
    <property type="entry name" value="MurE/MurF N-terminal domain"/>
    <property type="match status" value="1"/>
</dbReference>
<dbReference type="HAMAP" id="MF_00208">
    <property type="entry name" value="MurE"/>
    <property type="match status" value="1"/>
</dbReference>
<dbReference type="Gene3D" id="3.90.190.20">
    <property type="entry name" value="Mur ligase, C-terminal domain"/>
    <property type="match status" value="1"/>
</dbReference>
<evidence type="ECO:0000259" key="2">
    <source>
        <dbReference type="Pfam" id="PF01225"/>
    </source>
</evidence>
<accession>A0A3B0YV54</accession>
<dbReference type="PANTHER" id="PTHR23135:SF4">
    <property type="entry name" value="UDP-N-ACETYLMURAMOYL-L-ALANYL-D-GLUTAMATE--2,6-DIAMINOPIMELATE LIGASE MURE HOMOLOG, CHLOROPLASTIC"/>
    <property type="match status" value="1"/>
</dbReference>
<dbReference type="InterPro" id="IPR000713">
    <property type="entry name" value="Mur_ligase_N"/>
</dbReference>
<sequence length="515" mass="55660">MNMTVRKINSIMLDDLLAGLLEQAVVTHCAISGLALDSRQVKAGDLFIACRGTHVHGVHYIRAAIKAGAVAVVWEEQGLDEGDNIVQLIPENSGIPIIKLANLRESCGLIASRYYADPSKKLSMIGITGTDGKTSCAQFIAQALNQAKITTGIMGTLGYGMPDHIITASHTTPDAIQVQQLISDMQKQQAQVVVMEASSHGLDQGRVSGVHFNTALLTNLSRDHLDYHLTVEAYADAKRKLFTSPGLKNVILNIDDSFGQMLATQLTNDRSKKINVIGYSLEPSVAASQEIPVITLTELRLLPTGMNLHIESPWGRASVNTSLMGHFNASNLLATLAALTSQGVSFRAAAEILETIETVPGRMESFVGHMDQPRVIVDYAHTPDALRQVLIALRKHGPNKLWCVFGCGGDRDQGKRPLMGRAAQELADYVTITDDNPRTEPAEVIVEHIMQGLTPASNITVEHNRATAISKAIAAASAGDLVLIAGKGHETMQVIGEKQLPFSDRDYVTQCLRGW</sequence>
<dbReference type="InterPro" id="IPR036615">
    <property type="entry name" value="Mur_ligase_C_dom_sf"/>
</dbReference>
<dbReference type="GO" id="GO:0051301">
    <property type="term" value="P:cell division"/>
    <property type="evidence" value="ECO:0007669"/>
    <property type="project" value="InterPro"/>
</dbReference>
<dbReference type="EMBL" id="UOFL01000036">
    <property type="protein sequence ID" value="VAW72346.1"/>
    <property type="molecule type" value="Genomic_DNA"/>
</dbReference>
<dbReference type="GO" id="GO:0005524">
    <property type="term" value="F:ATP binding"/>
    <property type="evidence" value="ECO:0007669"/>
    <property type="project" value="InterPro"/>
</dbReference>
<dbReference type="GO" id="GO:0008765">
    <property type="term" value="F:UDP-N-acetylmuramoylalanyl-D-glutamate-2,6-diaminopimelate ligase activity"/>
    <property type="evidence" value="ECO:0007669"/>
    <property type="project" value="UniProtKB-EC"/>
</dbReference>
<dbReference type="Gene3D" id="3.40.1190.10">
    <property type="entry name" value="Mur-like, catalytic domain"/>
    <property type="match status" value="1"/>
</dbReference>
<dbReference type="GO" id="GO:0008360">
    <property type="term" value="P:regulation of cell shape"/>
    <property type="evidence" value="ECO:0007669"/>
    <property type="project" value="InterPro"/>
</dbReference>